<feature type="domain" description="Metallo-beta-lactamase" evidence="2">
    <location>
        <begin position="177"/>
        <end position="383"/>
    </location>
</feature>
<accession>A0A4Y6PV41</accession>
<proteinExistence type="predicted"/>
<dbReference type="AlphaFoldDB" id="A0A4Y6PV41"/>
<gene>
    <name evidence="3" type="ORF">FIV42_12910</name>
</gene>
<name>A0A4Y6PV41_PERCE</name>
<dbReference type="OrthoDB" id="9803916at2"/>
<evidence type="ECO:0000313" key="4">
    <source>
        <dbReference type="Proteomes" id="UP000315995"/>
    </source>
</evidence>
<dbReference type="EMBL" id="CP041186">
    <property type="protein sequence ID" value="QDG51615.1"/>
    <property type="molecule type" value="Genomic_DNA"/>
</dbReference>
<dbReference type="InterPro" id="IPR036866">
    <property type="entry name" value="RibonucZ/Hydroxyglut_hydro"/>
</dbReference>
<dbReference type="GO" id="GO:0046872">
    <property type="term" value="F:metal ion binding"/>
    <property type="evidence" value="ECO:0007669"/>
    <property type="project" value="UniProtKB-KW"/>
</dbReference>
<dbReference type="InterPro" id="IPR001279">
    <property type="entry name" value="Metallo-B-lactamas"/>
</dbReference>
<keyword evidence="4" id="KW-1185">Reference proteome</keyword>
<evidence type="ECO:0000259" key="2">
    <source>
        <dbReference type="SMART" id="SM00849"/>
    </source>
</evidence>
<evidence type="ECO:0000256" key="1">
    <source>
        <dbReference type="SAM" id="MobiDB-lite"/>
    </source>
</evidence>
<dbReference type="SMART" id="SM00849">
    <property type="entry name" value="Lactamase_B"/>
    <property type="match status" value="1"/>
</dbReference>
<protein>
    <submittedName>
        <fullName evidence="3">MBL fold metallo-hydrolase</fullName>
    </submittedName>
</protein>
<dbReference type="Gene3D" id="3.60.15.10">
    <property type="entry name" value="Ribonuclease Z/Hydroxyacylglutathione hydrolase-like"/>
    <property type="match status" value="1"/>
</dbReference>
<feature type="compositionally biased region" description="Pro residues" evidence="1">
    <location>
        <begin position="16"/>
        <end position="120"/>
    </location>
</feature>
<reference evidence="3 4" key="1">
    <citation type="submission" date="2019-06" db="EMBL/GenBank/DDBJ databases">
        <title>Persicimonas caeni gen. nov., sp. nov., a predatory bacterium isolated from solar saltern.</title>
        <authorList>
            <person name="Wang S."/>
        </authorList>
    </citation>
    <scope>NUCLEOTIDE SEQUENCE [LARGE SCALE GENOMIC DNA]</scope>
    <source>
        <strain evidence="3 4">YN101</strain>
    </source>
</reference>
<organism evidence="3 4">
    <name type="scientific">Persicimonas caeni</name>
    <dbReference type="NCBI Taxonomy" id="2292766"/>
    <lineage>
        <taxon>Bacteria</taxon>
        <taxon>Deltaproteobacteria</taxon>
        <taxon>Bradymonadales</taxon>
        <taxon>Bradymonadaceae</taxon>
        <taxon>Persicimonas</taxon>
    </lineage>
</organism>
<dbReference type="Proteomes" id="UP000315995">
    <property type="component" value="Chromosome"/>
</dbReference>
<evidence type="ECO:0000313" key="3">
    <source>
        <dbReference type="EMBL" id="QDG51615.1"/>
    </source>
</evidence>
<dbReference type="Pfam" id="PF23023">
    <property type="entry name" value="Anti-Pycsar_Apyc1"/>
    <property type="match status" value="1"/>
</dbReference>
<keyword evidence="3" id="KW-0378">Hydrolase</keyword>
<dbReference type="SUPFAM" id="SSF56281">
    <property type="entry name" value="Metallo-hydrolase/oxidoreductase"/>
    <property type="match status" value="1"/>
</dbReference>
<feature type="region of interest" description="Disordered" evidence="1">
    <location>
        <begin position="1"/>
        <end position="132"/>
    </location>
</feature>
<sequence>MEADHLGLEPALEALPPKPPALEALPPKPPALEALPPKPPALEALPPKPPALEALPPKPPALEALPPKPPALEALPPKPPALEALPPKPPALEALPPKPPALEALPPQPPALEALPPKPPALEALPPRRPRSLSNLWTGAAIRETKRASCDTSPTGPPMSFQILMNGVGNAFSREHYGTNFLLQKDDFLLAVDCPDSYRNALQDHAFEHKGEEVDVDTIDAIVITHLHGDHVNGLEMTLAYRRYVSGGKMKIYTSPEAGERLWDGRLAVSLGRSYNGETYDDLTPDDYYDLDIIEWGEPHKIGPFEITTRCTTHHLPTMAMRISDGEHTLGYSCDTAYDPELIEWLGDADFIMHETSFGPGHTPLDKLMGLPEELRQKMLVVHLPEGFQPIDELDFAQQGQTYTVG</sequence>
<accession>A0A5B8Y9S8</accession>
<dbReference type="GO" id="GO:0016787">
    <property type="term" value="F:hydrolase activity"/>
    <property type="evidence" value="ECO:0007669"/>
    <property type="project" value="UniProtKB-KW"/>
</dbReference>